<keyword evidence="7" id="KW-1185">Reference proteome</keyword>
<evidence type="ECO:0000256" key="2">
    <source>
        <dbReference type="ARBA" id="ARBA00023015"/>
    </source>
</evidence>
<comment type="caution">
    <text evidence="6">The sequence shown here is derived from an EMBL/GenBank/DDBJ whole genome shotgun (WGS) entry which is preliminary data.</text>
</comment>
<reference evidence="6 7" key="1">
    <citation type="submission" date="2020-07" db="EMBL/GenBank/DDBJ databases">
        <title>Pseudogemmobacter sp. nov., isolated from poultry manure in Taiwan.</title>
        <authorList>
            <person name="Lin S.-Y."/>
            <person name="Tang Y.-S."/>
            <person name="Young C.-C."/>
        </authorList>
    </citation>
    <scope>NUCLEOTIDE SEQUENCE [LARGE SCALE GENOMIC DNA]</scope>
    <source>
        <strain evidence="6 7">CC-YST710</strain>
    </source>
</reference>
<evidence type="ECO:0000313" key="6">
    <source>
        <dbReference type="EMBL" id="MCB5410736.1"/>
    </source>
</evidence>
<dbReference type="Gene3D" id="3.40.50.1360">
    <property type="match status" value="1"/>
</dbReference>
<dbReference type="Gene3D" id="1.10.10.10">
    <property type="entry name" value="Winged helix-like DNA-binding domain superfamily/Winged helix DNA-binding domain"/>
    <property type="match status" value="1"/>
</dbReference>
<keyword evidence="3" id="KW-0238">DNA-binding</keyword>
<dbReference type="PANTHER" id="PTHR34294:SF1">
    <property type="entry name" value="TRANSCRIPTIONAL REGULATOR LSRR"/>
    <property type="match status" value="1"/>
</dbReference>
<dbReference type="RefSeq" id="WP_226935894.1">
    <property type="nucleotide sequence ID" value="NZ_JACDXX010000010.1"/>
</dbReference>
<evidence type="ECO:0000256" key="3">
    <source>
        <dbReference type="ARBA" id="ARBA00023125"/>
    </source>
</evidence>
<evidence type="ECO:0000259" key="5">
    <source>
        <dbReference type="Pfam" id="PF04198"/>
    </source>
</evidence>
<dbReference type="InterPro" id="IPR051054">
    <property type="entry name" value="SorC_transcr_regulators"/>
</dbReference>
<evidence type="ECO:0000256" key="1">
    <source>
        <dbReference type="ARBA" id="ARBA00010466"/>
    </source>
</evidence>
<gene>
    <name evidence="6" type="ORF">H0485_12100</name>
</gene>
<feature type="domain" description="Sugar-binding" evidence="5">
    <location>
        <begin position="75"/>
        <end position="321"/>
    </location>
</feature>
<dbReference type="Proteomes" id="UP001198571">
    <property type="component" value="Unassembled WGS sequence"/>
</dbReference>
<dbReference type="InterPro" id="IPR007324">
    <property type="entry name" value="Sugar-bd_dom_put"/>
</dbReference>
<name>A0ABS8CMW5_9RHOB</name>
<proteinExistence type="inferred from homology"/>
<dbReference type="SUPFAM" id="SSF100950">
    <property type="entry name" value="NagB/RpiA/CoA transferase-like"/>
    <property type="match status" value="1"/>
</dbReference>
<evidence type="ECO:0000256" key="4">
    <source>
        <dbReference type="ARBA" id="ARBA00023163"/>
    </source>
</evidence>
<dbReference type="PANTHER" id="PTHR34294">
    <property type="entry name" value="TRANSCRIPTIONAL REGULATOR-RELATED"/>
    <property type="match status" value="1"/>
</dbReference>
<comment type="similarity">
    <text evidence="1">Belongs to the SorC transcriptional regulatory family.</text>
</comment>
<accession>A0ABS8CMW5</accession>
<dbReference type="InterPro" id="IPR036388">
    <property type="entry name" value="WH-like_DNA-bd_sf"/>
</dbReference>
<dbReference type="InterPro" id="IPR037171">
    <property type="entry name" value="NagB/RpiA_transferase-like"/>
</dbReference>
<keyword evidence="4" id="KW-0804">Transcription</keyword>
<sequence length="324" mass="34125">MATDPGGRSRVAIPAEFDDIVIWAAWLYYEQGLNQSDIAQTIGVSRASVVNYLQEARERGVVRISMDPGVMAQQSLARGLAGRFGLAEALVVPVAPGSDNQQRLAALGAAGARQLERMLTPGETLCVSWGKTVLAVADAISQPVEGVTVAQVTGAAPGNRDFSAELCTAILARNLGAVSKVMHAPAVLSDARLCEALRREPVISQQFALIRAAQTILFGIGSMGPDSTMRIADIASAEEINAYAAAGAEAVLICRFLDAAGRQVRREFDQRMMGIELDELKAIPRRICVAGGLSKLGALRAALQAGYISHLVTDVETASALAEG</sequence>
<protein>
    <submittedName>
        <fullName evidence="6">Sugar-binding transcriptional regulator</fullName>
    </submittedName>
</protein>
<evidence type="ECO:0000313" key="7">
    <source>
        <dbReference type="Proteomes" id="UP001198571"/>
    </source>
</evidence>
<keyword evidence="2" id="KW-0805">Transcription regulation</keyword>
<organism evidence="6 7">
    <name type="scientific">Pseudogemmobacter faecipullorum</name>
    <dbReference type="NCBI Taxonomy" id="2755041"/>
    <lineage>
        <taxon>Bacteria</taxon>
        <taxon>Pseudomonadati</taxon>
        <taxon>Pseudomonadota</taxon>
        <taxon>Alphaproteobacteria</taxon>
        <taxon>Rhodobacterales</taxon>
        <taxon>Paracoccaceae</taxon>
        <taxon>Pseudogemmobacter</taxon>
    </lineage>
</organism>
<dbReference type="EMBL" id="JACDXX010000010">
    <property type="protein sequence ID" value="MCB5410736.1"/>
    <property type="molecule type" value="Genomic_DNA"/>
</dbReference>
<dbReference type="Pfam" id="PF04198">
    <property type="entry name" value="Sugar-bind"/>
    <property type="match status" value="1"/>
</dbReference>